<name>A0A6L2LG49_TANCI</name>
<gene>
    <name evidence="2" type="ORF">Tci_032759</name>
</gene>
<evidence type="ECO:0000313" key="2">
    <source>
        <dbReference type="EMBL" id="GEU60781.1"/>
    </source>
</evidence>
<accession>A0A6L2LG49</accession>
<protein>
    <submittedName>
        <fullName evidence="2">Uncharacterized protein</fullName>
    </submittedName>
</protein>
<comment type="caution">
    <text evidence="2">The sequence shown here is derived from an EMBL/GenBank/DDBJ whole genome shotgun (WGS) entry which is preliminary data.</text>
</comment>
<proteinExistence type="predicted"/>
<dbReference type="EMBL" id="BKCJ010004394">
    <property type="protein sequence ID" value="GEU60781.1"/>
    <property type="molecule type" value="Genomic_DNA"/>
</dbReference>
<sequence>MTLEEIKEKFDPVWKQIQDFIPIGSKEETKRFKRKGLRLEQESVKKLKTLEEVKATEEVPKEKVKEMMQLVPVKEIYVEALQVKHPIIDWKHFDREDLNHLWGLVKETLSIRPAISDKEKELWHEHYALWEVIEFGDSYEAPKEDAATALASDGSAKKKGRTVAVTTEDMQKRKNDVKARTTLLLSLPDEHQSRFSKYKTA</sequence>
<feature type="region of interest" description="Disordered" evidence="1">
    <location>
        <begin position="151"/>
        <end position="174"/>
    </location>
</feature>
<reference evidence="2" key="1">
    <citation type="journal article" date="2019" name="Sci. Rep.">
        <title>Draft genome of Tanacetum cinerariifolium, the natural source of mosquito coil.</title>
        <authorList>
            <person name="Yamashiro T."/>
            <person name="Shiraishi A."/>
            <person name="Satake H."/>
            <person name="Nakayama K."/>
        </authorList>
    </citation>
    <scope>NUCLEOTIDE SEQUENCE</scope>
</reference>
<organism evidence="2">
    <name type="scientific">Tanacetum cinerariifolium</name>
    <name type="common">Dalmatian daisy</name>
    <name type="synonym">Chrysanthemum cinerariifolium</name>
    <dbReference type="NCBI Taxonomy" id="118510"/>
    <lineage>
        <taxon>Eukaryota</taxon>
        <taxon>Viridiplantae</taxon>
        <taxon>Streptophyta</taxon>
        <taxon>Embryophyta</taxon>
        <taxon>Tracheophyta</taxon>
        <taxon>Spermatophyta</taxon>
        <taxon>Magnoliopsida</taxon>
        <taxon>eudicotyledons</taxon>
        <taxon>Gunneridae</taxon>
        <taxon>Pentapetalae</taxon>
        <taxon>asterids</taxon>
        <taxon>campanulids</taxon>
        <taxon>Asterales</taxon>
        <taxon>Asteraceae</taxon>
        <taxon>Asteroideae</taxon>
        <taxon>Anthemideae</taxon>
        <taxon>Anthemidinae</taxon>
        <taxon>Tanacetum</taxon>
    </lineage>
</organism>
<dbReference type="AlphaFoldDB" id="A0A6L2LG49"/>
<evidence type="ECO:0000256" key="1">
    <source>
        <dbReference type="SAM" id="MobiDB-lite"/>
    </source>
</evidence>